<accession>A0A847S770</accession>
<evidence type="ECO:0000256" key="1">
    <source>
        <dbReference type="SAM" id="Phobius"/>
    </source>
</evidence>
<dbReference type="EMBL" id="JABAIM010000001">
    <property type="protein sequence ID" value="NLR74877.1"/>
    <property type="molecule type" value="Genomic_DNA"/>
</dbReference>
<keyword evidence="1" id="KW-1133">Transmembrane helix</keyword>
<dbReference type="InterPro" id="IPR014509">
    <property type="entry name" value="YjdF-like"/>
</dbReference>
<dbReference type="AlphaFoldDB" id="A0A847S770"/>
<feature type="transmembrane region" description="Helical" evidence="1">
    <location>
        <begin position="12"/>
        <end position="32"/>
    </location>
</feature>
<gene>
    <name evidence="2" type="ORF">HF682_06870</name>
</gene>
<keyword evidence="1" id="KW-0812">Transmembrane</keyword>
<sequence>MSILRPWFASRWHAVWSSLFLLVLLASWWQPIWPYEQALHNSLTLVGLLWLTWLQRRFPLSATELGGILLFLMLHSVAARWLYSNVPYLQWWQMLTGSTLPDMLGGQRNHFDRLVHFMYGACLTPALSRVLSAGRQRVSRQGFWRAVQLIVVSSVAYEWFEWLIAISLSPHDAEAYNGQQGDMWDAHKDMLLATLGSLLWGLRYARAPRESGTVTPS</sequence>
<name>A0A847S770_9NEIS</name>
<dbReference type="Pfam" id="PF09997">
    <property type="entry name" value="DUF2238"/>
    <property type="match status" value="1"/>
</dbReference>
<evidence type="ECO:0000313" key="3">
    <source>
        <dbReference type="Proteomes" id="UP000587991"/>
    </source>
</evidence>
<organism evidence="2 3">
    <name type="scientific">Leeia aquatica</name>
    <dbReference type="NCBI Taxonomy" id="2725557"/>
    <lineage>
        <taxon>Bacteria</taxon>
        <taxon>Pseudomonadati</taxon>
        <taxon>Pseudomonadota</taxon>
        <taxon>Betaproteobacteria</taxon>
        <taxon>Neisseriales</taxon>
        <taxon>Leeiaceae</taxon>
        <taxon>Leeia</taxon>
    </lineage>
</organism>
<evidence type="ECO:0000313" key="2">
    <source>
        <dbReference type="EMBL" id="NLR74877.1"/>
    </source>
</evidence>
<keyword evidence="1" id="KW-0472">Membrane</keyword>
<dbReference type="RefSeq" id="WP_168876456.1">
    <property type="nucleotide sequence ID" value="NZ_JABAIM010000001.1"/>
</dbReference>
<reference evidence="2 3" key="1">
    <citation type="submission" date="2020-04" db="EMBL/GenBank/DDBJ databases">
        <title>Draft genome of Leeia sp. IMCC25680.</title>
        <authorList>
            <person name="Song J."/>
            <person name="Cho J.-C."/>
        </authorList>
    </citation>
    <scope>NUCLEOTIDE SEQUENCE [LARGE SCALE GENOMIC DNA]</scope>
    <source>
        <strain evidence="2 3">IMCC25680</strain>
    </source>
</reference>
<feature type="transmembrane region" description="Helical" evidence="1">
    <location>
        <begin position="66"/>
        <end position="83"/>
    </location>
</feature>
<dbReference type="Proteomes" id="UP000587991">
    <property type="component" value="Unassembled WGS sequence"/>
</dbReference>
<comment type="caution">
    <text evidence="2">The sequence shown here is derived from an EMBL/GenBank/DDBJ whole genome shotgun (WGS) entry which is preliminary data.</text>
</comment>
<keyword evidence="3" id="KW-1185">Reference proteome</keyword>
<proteinExistence type="predicted"/>
<protein>
    <submittedName>
        <fullName evidence="2">DUF2238 domain-containing protein</fullName>
    </submittedName>
</protein>